<dbReference type="AlphaFoldDB" id="U9T5B4"/>
<organism evidence="1">
    <name type="scientific">Rhizophagus irregularis (strain DAOM 181602 / DAOM 197198 / MUCL 43194)</name>
    <name type="common">Arbuscular mycorrhizal fungus</name>
    <name type="synonym">Glomus intraradices</name>
    <dbReference type="NCBI Taxonomy" id="747089"/>
    <lineage>
        <taxon>Eukaryota</taxon>
        <taxon>Fungi</taxon>
        <taxon>Fungi incertae sedis</taxon>
        <taxon>Mucoromycota</taxon>
        <taxon>Glomeromycotina</taxon>
        <taxon>Glomeromycetes</taxon>
        <taxon>Glomerales</taxon>
        <taxon>Glomeraceae</taxon>
        <taxon>Rhizophagus</taxon>
    </lineage>
</organism>
<proteinExistence type="predicted"/>
<gene>
    <name evidence="1" type="ORF">GLOINDRAFT_86299</name>
</gene>
<feature type="non-terminal residue" evidence="1">
    <location>
        <position position="1"/>
    </location>
</feature>
<evidence type="ECO:0000313" key="1">
    <source>
        <dbReference type="EMBL" id="ESA02577.1"/>
    </source>
</evidence>
<name>U9T5B4_RHIID</name>
<accession>U9T5B4</accession>
<reference evidence="1" key="1">
    <citation type="submission" date="2013-07" db="EMBL/GenBank/DDBJ databases">
        <title>The genome of an arbuscular mycorrhizal fungus provides insights into the evolution of the oldest plant symbiosis.</title>
        <authorList>
            <consortium name="DOE Joint Genome Institute"/>
            <person name="Tisserant E."/>
            <person name="Malbreil M."/>
            <person name="Kuo A."/>
            <person name="Kohler A."/>
            <person name="Symeonidi A."/>
            <person name="Balestrini R."/>
            <person name="Charron P."/>
            <person name="Duensing N."/>
            <person name="Frei-dit-Frey N."/>
            <person name="Gianinazzi-Pearson V."/>
            <person name="Gilbert B."/>
            <person name="Handa Y."/>
            <person name="Hijri M."/>
            <person name="Kaul R."/>
            <person name="Kawaguchi M."/>
            <person name="Krajinski F."/>
            <person name="Lammers P."/>
            <person name="Lapierre D."/>
            <person name="Masclaux F.G."/>
            <person name="Murat C."/>
            <person name="Morin E."/>
            <person name="Ndikumana S."/>
            <person name="Pagni M."/>
            <person name="Petitpierre D."/>
            <person name="Requena N."/>
            <person name="Rosikiewicz P."/>
            <person name="Riley R."/>
            <person name="Saito K."/>
            <person name="San Clemente H."/>
            <person name="Shapiro H."/>
            <person name="van Tuinen D."/>
            <person name="Becard G."/>
            <person name="Bonfante P."/>
            <person name="Paszkowski U."/>
            <person name="Shachar-Hill Y."/>
            <person name="Young J.P."/>
            <person name="Sanders I.R."/>
            <person name="Henrissat B."/>
            <person name="Rensing S.A."/>
            <person name="Grigoriev I.V."/>
            <person name="Corradi N."/>
            <person name="Roux C."/>
            <person name="Martin F."/>
        </authorList>
    </citation>
    <scope>NUCLEOTIDE SEQUENCE</scope>
    <source>
        <strain evidence="1">DAOM 197198</strain>
    </source>
</reference>
<protein>
    <submittedName>
        <fullName evidence="1">Uncharacterized protein</fullName>
    </submittedName>
</protein>
<dbReference type="VEuPathDB" id="FungiDB:RhiirFUN_023742"/>
<dbReference type="HOGENOM" id="CLU_1062247_0_0_1"/>
<sequence length="241" mass="27886">LYPTLRFLVFSCLLSNNFVFYFNKSVATEGVEMSFEETRETRRISTINQNSVGAPILEAIHAKYNADRVGNDLFIKYDGCAKEAIHRRLANLAEAHNPARYVVNHGICIVRGIERRPDVGVWHTQPTRRQCIKPIIYRCPPRRMGRCNCIKSLFRKNDRANAVNRITHAQQHWIGIEYIGIAIPESIRRNPNPQQASVAVIAQNNISNRPLYAIHWDANNNQIYYPYNWNTHLLLRCGWTL</sequence>
<dbReference type="EMBL" id="KI295610">
    <property type="protein sequence ID" value="ESA02577.1"/>
    <property type="molecule type" value="Genomic_DNA"/>
</dbReference>